<sequence length="115" mass="13748">MVDIILKYEHKESVKDVPFEARWFIYFSIEKSFGENLAMLEEYLKVWNIENPNAKTYFSKAIEKGDKTYFAITIEFDYPTYLNDEIVDTLIEETKQDFATFFNQKIIELKLGPFF</sequence>
<evidence type="ECO:0000313" key="1">
    <source>
        <dbReference type="EMBL" id="MBZ2165417.1"/>
    </source>
</evidence>
<gene>
    <name evidence="1" type="ORF">K8N75_05115</name>
</gene>
<dbReference type="RefSeq" id="WP_223791045.1">
    <property type="nucleotide sequence ID" value="NZ_JAIOUQ010000004.1"/>
</dbReference>
<dbReference type="AlphaFoldDB" id="A0A8T5UTC1"/>
<keyword evidence="2" id="KW-1185">Reference proteome</keyword>
<dbReference type="Proteomes" id="UP000825933">
    <property type="component" value="Unassembled WGS sequence"/>
</dbReference>
<evidence type="ECO:0000313" key="2">
    <source>
        <dbReference type="Proteomes" id="UP000825933"/>
    </source>
</evidence>
<name>A0A8T5UTC1_9EURY</name>
<comment type="caution">
    <text evidence="1">The sequence shown here is derived from an EMBL/GenBank/DDBJ whole genome shotgun (WGS) entry which is preliminary data.</text>
</comment>
<accession>A0A8T5UTC1</accession>
<reference evidence="2" key="1">
    <citation type="journal article" date="2022" name="Microbiol. Resour. Announc.">
        <title>Draft Genome Sequence of a Methanogenic Archaeon from West Spitsbergen Permafrost.</title>
        <authorList>
            <person name="Trubitsyn V."/>
            <person name="Rivkina E."/>
            <person name="Shcherbakova V."/>
        </authorList>
    </citation>
    <scope>NUCLEOTIDE SEQUENCE [LARGE SCALE GENOMIC DNA]</scope>
    <source>
        <strain evidence="2">VT</strain>
    </source>
</reference>
<organism evidence="1 2">
    <name type="scientific">Methanobacterium spitsbergense</name>
    <dbReference type="NCBI Taxonomy" id="2874285"/>
    <lineage>
        <taxon>Archaea</taxon>
        <taxon>Methanobacteriati</taxon>
        <taxon>Methanobacteriota</taxon>
        <taxon>Methanomada group</taxon>
        <taxon>Methanobacteria</taxon>
        <taxon>Methanobacteriales</taxon>
        <taxon>Methanobacteriaceae</taxon>
        <taxon>Methanobacterium</taxon>
    </lineage>
</organism>
<proteinExistence type="predicted"/>
<dbReference type="EMBL" id="JAIOUQ010000004">
    <property type="protein sequence ID" value="MBZ2165417.1"/>
    <property type="molecule type" value="Genomic_DNA"/>
</dbReference>
<protein>
    <submittedName>
        <fullName evidence="1">Uncharacterized protein</fullName>
    </submittedName>
</protein>